<gene>
    <name evidence="1" type="ORF">BO95DRAFT_1837</name>
</gene>
<keyword evidence="2" id="KW-1185">Reference proteome</keyword>
<protein>
    <submittedName>
        <fullName evidence="1">Uncharacterized protein</fullName>
    </submittedName>
</protein>
<evidence type="ECO:0000313" key="1">
    <source>
        <dbReference type="EMBL" id="RAH51396.1"/>
    </source>
</evidence>
<accession>A0ACD1GQ57</accession>
<reference evidence="1" key="1">
    <citation type="submission" date="2018-02" db="EMBL/GenBank/DDBJ databases">
        <title>The genomes of Aspergillus section Nigri reveals drivers in fungal speciation.</title>
        <authorList>
            <consortium name="DOE Joint Genome Institute"/>
            <person name="Vesth T.C."/>
            <person name="Nybo J."/>
            <person name="Theobald S."/>
            <person name="Brandl J."/>
            <person name="Frisvad J.C."/>
            <person name="Nielsen K.F."/>
            <person name="Lyhne E.K."/>
            <person name="Kogle M.E."/>
            <person name="Kuo A."/>
            <person name="Riley R."/>
            <person name="Clum A."/>
            <person name="Nolan M."/>
            <person name="Lipzen A."/>
            <person name="Salamov A."/>
            <person name="Henrissat B."/>
            <person name="Wiebenga A."/>
            <person name="De vries R.P."/>
            <person name="Grigoriev I.V."/>
            <person name="Mortensen U.H."/>
            <person name="Andersen M.R."/>
            <person name="Baker S.E."/>
        </authorList>
    </citation>
    <scope>NUCLEOTIDE SEQUENCE</scope>
    <source>
        <strain evidence="1">CBS 621.78</strain>
    </source>
</reference>
<sequence>MSGRRSVGQVSRYHLDLDRQTSGNTYKMKPRILRVRSTGLSSSSMDGMIIGVVLGSVVLVAVTGILAFLCHKRRSMQRREDRQFLIDHHISYALGYYPALRDLDANQKEQQLEEGRGQAGGGTTILSAFPPPTQPMSRLSAHYHSPVDDFLRDPPPAYQPQPLPTYDPSRYQRVDAPSPPAPVVGLAIPYHHYPTLSLQQERPPSSILSPPAPIMAQRDSLVTPRFSFQPSPTIGPLRDLNDDASLASSNNLDGTAQQMPRRPRPVLSRLVTDLR</sequence>
<organism evidence="1 2">
    <name type="scientific">Aspergillus brunneoviolaceus CBS 621.78</name>
    <dbReference type="NCBI Taxonomy" id="1450534"/>
    <lineage>
        <taxon>Eukaryota</taxon>
        <taxon>Fungi</taxon>
        <taxon>Dikarya</taxon>
        <taxon>Ascomycota</taxon>
        <taxon>Pezizomycotina</taxon>
        <taxon>Eurotiomycetes</taxon>
        <taxon>Eurotiomycetidae</taxon>
        <taxon>Eurotiales</taxon>
        <taxon>Aspergillaceae</taxon>
        <taxon>Aspergillus</taxon>
        <taxon>Aspergillus subgen. Circumdati</taxon>
    </lineage>
</organism>
<dbReference type="Proteomes" id="UP000249057">
    <property type="component" value="Unassembled WGS sequence"/>
</dbReference>
<name>A0ACD1GQ57_9EURO</name>
<dbReference type="EMBL" id="KZ825310">
    <property type="protein sequence ID" value="RAH51396.1"/>
    <property type="molecule type" value="Genomic_DNA"/>
</dbReference>
<evidence type="ECO:0000313" key="2">
    <source>
        <dbReference type="Proteomes" id="UP000249057"/>
    </source>
</evidence>
<proteinExistence type="predicted"/>